<dbReference type="EC" id="3.1.21.-" evidence="7"/>
<feature type="non-terminal residue" evidence="7">
    <location>
        <position position="149"/>
    </location>
</feature>
<dbReference type="SUPFAM" id="SSF116734">
    <property type="entry name" value="DNA methylase specificity domain"/>
    <property type="match status" value="1"/>
</dbReference>
<evidence type="ECO:0000256" key="3">
    <source>
        <dbReference type="ARBA" id="ARBA00023125"/>
    </source>
</evidence>
<keyword evidence="2" id="KW-0680">Restriction system</keyword>
<evidence type="ECO:0000256" key="5">
    <source>
        <dbReference type="SAM" id="Phobius"/>
    </source>
</evidence>
<name>A0ABT3BQ42_9BACT</name>
<keyword evidence="8" id="KW-1185">Reference proteome</keyword>
<comment type="subunit">
    <text evidence="4">The methyltransferase is composed of M and S polypeptides.</text>
</comment>
<evidence type="ECO:0000313" key="7">
    <source>
        <dbReference type="EMBL" id="MCV3754374.1"/>
    </source>
</evidence>
<proteinExistence type="inferred from homology"/>
<dbReference type="GO" id="GO:0004519">
    <property type="term" value="F:endonuclease activity"/>
    <property type="evidence" value="ECO:0007669"/>
    <property type="project" value="UniProtKB-KW"/>
</dbReference>
<keyword evidence="7" id="KW-0378">Hydrolase</keyword>
<dbReference type="EMBL" id="JAOXHJ010000030">
    <property type="protein sequence ID" value="MCV3754374.1"/>
    <property type="molecule type" value="Genomic_DNA"/>
</dbReference>
<keyword evidence="5" id="KW-0472">Membrane</keyword>
<protein>
    <submittedName>
        <fullName evidence="7">Restriction endonuclease subunit S</fullName>
        <ecNumber evidence="7">3.1.21.-</ecNumber>
    </submittedName>
</protein>
<keyword evidence="3" id="KW-0238">DNA-binding</keyword>
<keyword evidence="7" id="KW-0255">Endonuclease</keyword>
<dbReference type="RefSeq" id="WP_263818172.1">
    <property type="nucleotide sequence ID" value="NZ_JAOXHJ010000030.1"/>
</dbReference>
<evidence type="ECO:0000259" key="6">
    <source>
        <dbReference type="Pfam" id="PF01420"/>
    </source>
</evidence>
<organism evidence="7 8">
    <name type="scientific">Ureaplasma zalophigenitalium</name>
    <dbReference type="NCBI Taxonomy" id="907723"/>
    <lineage>
        <taxon>Bacteria</taxon>
        <taxon>Bacillati</taxon>
        <taxon>Mycoplasmatota</taxon>
        <taxon>Mycoplasmoidales</taxon>
        <taxon>Mycoplasmoidaceae</taxon>
        <taxon>Ureaplasma</taxon>
    </lineage>
</organism>
<dbReference type="Gene3D" id="3.90.220.20">
    <property type="entry name" value="DNA methylase specificity domains"/>
    <property type="match status" value="1"/>
</dbReference>
<evidence type="ECO:0000313" key="8">
    <source>
        <dbReference type="Proteomes" id="UP001207252"/>
    </source>
</evidence>
<dbReference type="GO" id="GO:0016787">
    <property type="term" value="F:hydrolase activity"/>
    <property type="evidence" value="ECO:0007669"/>
    <property type="project" value="UniProtKB-KW"/>
</dbReference>
<keyword evidence="5" id="KW-0812">Transmembrane</keyword>
<gene>
    <name evidence="7" type="ORF">OF365_03220</name>
</gene>
<dbReference type="Pfam" id="PF01420">
    <property type="entry name" value="Methylase_S"/>
    <property type="match status" value="1"/>
</dbReference>
<dbReference type="InterPro" id="IPR051212">
    <property type="entry name" value="Type-I_RE_S_subunit"/>
</dbReference>
<dbReference type="InterPro" id="IPR044946">
    <property type="entry name" value="Restrct_endonuc_typeI_TRD_sf"/>
</dbReference>
<evidence type="ECO:0000256" key="2">
    <source>
        <dbReference type="ARBA" id="ARBA00022747"/>
    </source>
</evidence>
<dbReference type="PANTHER" id="PTHR43140">
    <property type="entry name" value="TYPE-1 RESTRICTION ENZYME ECOKI SPECIFICITY PROTEIN"/>
    <property type="match status" value="1"/>
</dbReference>
<dbReference type="Proteomes" id="UP001207252">
    <property type="component" value="Unassembled WGS sequence"/>
</dbReference>
<reference evidence="7 8" key="1">
    <citation type="journal article" date="2020" name="Int. J. Syst. Evol. Microbiol.">
        <title>Ureaplasma miroungigenitalium sp. nov. isolated from northern elephant seals (Mirounga angustirostris) and Ureaplasma zalophigenitalium sp. nov. isolated from California sea lions (Zalophus californianus).</title>
        <authorList>
            <person name="Volokhov D.V."/>
            <person name="Gulland F.M."/>
            <person name="Gao Y."/>
            <person name="Chizhikov V.E."/>
        </authorList>
    </citation>
    <scope>NUCLEOTIDE SEQUENCE [LARGE SCALE GENOMIC DNA]</scope>
    <source>
        <strain evidence="7 8">CSL7644-GEN</strain>
    </source>
</reference>
<evidence type="ECO:0000256" key="4">
    <source>
        <dbReference type="ARBA" id="ARBA00038652"/>
    </source>
</evidence>
<accession>A0ABT3BQ42</accession>
<sequence length="149" mass="17263">FTNDWEQRRIEDLVNLVKKSSLLITQIKNKGSYPVYSAGTFFGYNDLYFTNEPSILISVDGSIGNLMYLDVNSWFISTNNALFASNIVSTWFLYYLLKTVKFNTYWTGSTIPHLYFKTYKKIKKLIPSKNEQNCIVKIMHSLNTSISLL</sequence>
<feature type="transmembrane region" description="Helical" evidence="5">
    <location>
        <begin position="74"/>
        <end position="97"/>
    </location>
</feature>
<dbReference type="InterPro" id="IPR000055">
    <property type="entry name" value="Restrct_endonuc_typeI_TRD"/>
</dbReference>
<comment type="similarity">
    <text evidence="1">Belongs to the type-I restriction system S methylase family.</text>
</comment>
<feature type="domain" description="Type I restriction modification DNA specificity" evidence="6">
    <location>
        <begin position="4"/>
        <end position="146"/>
    </location>
</feature>
<comment type="caution">
    <text evidence="7">The sequence shown here is derived from an EMBL/GenBank/DDBJ whole genome shotgun (WGS) entry which is preliminary data.</text>
</comment>
<keyword evidence="7" id="KW-0540">Nuclease</keyword>
<dbReference type="PANTHER" id="PTHR43140:SF1">
    <property type="entry name" value="TYPE I RESTRICTION ENZYME ECOKI SPECIFICITY SUBUNIT"/>
    <property type="match status" value="1"/>
</dbReference>
<keyword evidence="5" id="KW-1133">Transmembrane helix</keyword>
<evidence type="ECO:0000256" key="1">
    <source>
        <dbReference type="ARBA" id="ARBA00010923"/>
    </source>
</evidence>
<feature type="non-terminal residue" evidence="7">
    <location>
        <position position="1"/>
    </location>
</feature>